<comment type="caution">
    <text evidence="2">The sequence shown here is derived from an EMBL/GenBank/DDBJ whole genome shotgun (WGS) entry which is preliminary data.</text>
</comment>
<evidence type="ECO:0000256" key="1">
    <source>
        <dbReference type="SAM" id="SignalP"/>
    </source>
</evidence>
<feature type="chain" id="PRO_5046696982" evidence="1">
    <location>
        <begin position="34"/>
        <end position="189"/>
    </location>
</feature>
<reference evidence="2 3" key="1">
    <citation type="submission" date="2020-08" db="EMBL/GenBank/DDBJ databases">
        <title>Novel species isolated from subtropical streams in China.</title>
        <authorList>
            <person name="Lu H."/>
        </authorList>
    </citation>
    <scope>NUCLEOTIDE SEQUENCE [LARGE SCALE GENOMIC DNA]</scope>
    <source>
        <strain evidence="2 3">CY18W</strain>
    </source>
</reference>
<dbReference type="PANTHER" id="PTHR35567:SF1">
    <property type="entry name" value="CONSERVED FUNGAL PROTEIN (AFU_ORTHOLOGUE AFUA_1G14230)"/>
    <property type="match status" value="1"/>
</dbReference>
<dbReference type="InterPro" id="IPR021851">
    <property type="entry name" value="DUF3455"/>
</dbReference>
<dbReference type="PROSITE" id="PS51257">
    <property type="entry name" value="PROKAR_LIPOPROTEIN"/>
    <property type="match status" value="1"/>
</dbReference>
<dbReference type="RefSeq" id="WP_186950790.1">
    <property type="nucleotide sequence ID" value="NZ_JACOGF010000022.1"/>
</dbReference>
<gene>
    <name evidence="2" type="ORF">H8L32_26055</name>
</gene>
<accession>A0ABR6ZZ70</accession>
<evidence type="ECO:0000313" key="3">
    <source>
        <dbReference type="Proteomes" id="UP000650424"/>
    </source>
</evidence>
<proteinExistence type="predicted"/>
<dbReference type="EMBL" id="JACOGF010000022">
    <property type="protein sequence ID" value="MBC3920954.1"/>
    <property type="molecule type" value="Genomic_DNA"/>
</dbReference>
<evidence type="ECO:0000313" key="2">
    <source>
        <dbReference type="EMBL" id="MBC3920954.1"/>
    </source>
</evidence>
<keyword evidence="1" id="KW-0732">Signal</keyword>
<feature type="signal peptide" evidence="1">
    <location>
        <begin position="1"/>
        <end position="33"/>
    </location>
</feature>
<dbReference type="Pfam" id="PF11937">
    <property type="entry name" value="DUF3455"/>
    <property type="match status" value="1"/>
</dbReference>
<dbReference type="Proteomes" id="UP000650424">
    <property type="component" value="Unassembled WGS sequence"/>
</dbReference>
<name>A0ABR6ZZ70_9BURK</name>
<keyword evidence="3" id="KW-1185">Reference proteome</keyword>
<organism evidence="2 3">
    <name type="scientific">Undibacterium hunanense</name>
    <dbReference type="NCBI Taxonomy" id="2762292"/>
    <lineage>
        <taxon>Bacteria</taxon>
        <taxon>Pseudomonadati</taxon>
        <taxon>Pseudomonadota</taxon>
        <taxon>Betaproteobacteria</taxon>
        <taxon>Burkholderiales</taxon>
        <taxon>Oxalobacteraceae</taxon>
        <taxon>Undibacterium</taxon>
    </lineage>
</organism>
<dbReference type="PANTHER" id="PTHR35567">
    <property type="entry name" value="MALATE DEHYDROGENASE (AFU_ORTHOLOGUE AFUA_2G13800)"/>
    <property type="match status" value="1"/>
</dbReference>
<protein>
    <submittedName>
        <fullName evidence="2">DUF3455 domain-containing protein</fullName>
    </submittedName>
</protein>
<sequence length="189" mass="19732">MKLSNRIGTRVTALSAILAGAFLAGCASMSPMAATYSQDTLPDAVKVPAGHKVAMQTVGVGMITYECRAKKDMAGQYEWAFVGPDAALNDRSGSKIGKYYGPPATWENMDGSKVTATQVAVAPAGTGNIPYQLVKANPAMGNGAMTGVTYIQRVATKGGVAPASACDAGNMGSKQTVNYQADYIFWKMM</sequence>